<name>A0ABU1TYI1_9BACL</name>
<protein>
    <submittedName>
        <fullName evidence="8">Small GTP-binding protein</fullName>
    </submittedName>
</protein>
<evidence type="ECO:0000256" key="1">
    <source>
        <dbReference type="ARBA" id="ARBA00004370"/>
    </source>
</evidence>
<evidence type="ECO:0000259" key="7">
    <source>
        <dbReference type="Pfam" id="PF00350"/>
    </source>
</evidence>
<dbReference type="InterPro" id="IPR045063">
    <property type="entry name" value="Dynamin_N"/>
</dbReference>
<evidence type="ECO:0000256" key="4">
    <source>
        <dbReference type="ARBA" id="ARBA00023134"/>
    </source>
</evidence>
<evidence type="ECO:0000313" key="8">
    <source>
        <dbReference type="EMBL" id="MDR7072280.1"/>
    </source>
</evidence>
<evidence type="ECO:0000256" key="3">
    <source>
        <dbReference type="ARBA" id="ARBA00022801"/>
    </source>
</evidence>
<evidence type="ECO:0000256" key="5">
    <source>
        <dbReference type="ARBA" id="ARBA00023136"/>
    </source>
</evidence>
<dbReference type="CDD" id="cd09912">
    <property type="entry name" value="DLP_2"/>
    <property type="match status" value="2"/>
</dbReference>
<dbReference type="RefSeq" id="WP_310257550.1">
    <property type="nucleotide sequence ID" value="NZ_JAVDWA010000002.1"/>
</dbReference>
<keyword evidence="5" id="KW-0472">Membrane</keyword>
<proteinExistence type="predicted"/>
<keyword evidence="2" id="KW-0547">Nucleotide-binding</keyword>
<evidence type="ECO:0000256" key="6">
    <source>
        <dbReference type="SAM" id="Coils"/>
    </source>
</evidence>
<dbReference type="Pfam" id="PF00350">
    <property type="entry name" value="Dynamin_N"/>
    <property type="match status" value="2"/>
</dbReference>
<dbReference type="Proteomes" id="UP001258181">
    <property type="component" value="Unassembled WGS sequence"/>
</dbReference>
<dbReference type="SUPFAM" id="SSF52540">
    <property type="entry name" value="P-loop containing nucleoside triphosphate hydrolases"/>
    <property type="match status" value="2"/>
</dbReference>
<dbReference type="InterPro" id="IPR027417">
    <property type="entry name" value="P-loop_NTPase"/>
</dbReference>
<keyword evidence="9" id="KW-1185">Reference proteome</keyword>
<comment type="subcellular location">
    <subcellularLocation>
        <location evidence="1">Membrane</location>
    </subcellularLocation>
</comment>
<reference evidence="8 9" key="1">
    <citation type="submission" date="2023-07" db="EMBL/GenBank/DDBJ databases">
        <title>Sorghum-associated microbial communities from plants grown in Nebraska, USA.</title>
        <authorList>
            <person name="Schachtman D."/>
        </authorList>
    </citation>
    <scope>NUCLEOTIDE SEQUENCE [LARGE SCALE GENOMIC DNA]</scope>
    <source>
        <strain evidence="8 9">BE211</strain>
    </source>
</reference>
<evidence type="ECO:0000313" key="9">
    <source>
        <dbReference type="Proteomes" id="UP001258181"/>
    </source>
</evidence>
<keyword evidence="4" id="KW-0342">GTP-binding</keyword>
<keyword evidence="6" id="KW-0175">Coiled coil</keyword>
<feature type="coiled-coil region" evidence="6">
    <location>
        <begin position="269"/>
        <end position="314"/>
    </location>
</feature>
<comment type="caution">
    <text evidence="8">The sequence shown here is derived from an EMBL/GenBank/DDBJ whole genome shotgun (WGS) entry which is preliminary data.</text>
</comment>
<feature type="domain" description="Dynamin N-terminal" evidence="7">
    <location>
        <begin position="49"/>
        <end position="203"/>
    </location>
</feature>
<dbReference type="PANTHER" id="PTHR10465">
    <property type="entry name" value="TRANSMEMBRANE GTPASE FZO1"/>
    <property type="match status" value="1"/>
</dbReference>
<sequence length="1184" mass="136569">MKSTEKELLTIEKQRLIALCETFHNMNEQKKEEQLSELFLKAAQEEYAIAFCGHFSAGKSSLINALSSTGILPASPIPTSANIVKMKKGAPKAVVRLKTKQEVTFNYPYDVEEIKQFCKDGDFVHSIEIFYESDQSGTNLAFYDTPGIDSTDPAHREATENVIHLADLIFYVMDYNHILSETNVEFIKELINKGKEVRLIINQIDKHRDEELSFKDFKEKVFNSFNTYGIKKENIFFTSVKNRTFPQNDLSALTAYLKKIEMNKDRLLVEGTGRQINELVNQYIETEEENRVSLEIILEKLETWQAEKDKLLSDRIKQKEIMNEKEESIRTQFMKIVDSAQLMPYETREKAGLFIDSVKNDFKVGLFFSKQKTNQERNARKEAFQEKLQESIDAHINWHAQNQINNLQKELKTEIPQWDPIVLNEETLLSFVQPGLSSQGQGLLNYCDNIAGEAKKQARKQIAAIMSLVMQEIYKEYNEASLYSNKDEEVLNKKIESLTIEKESAMKWEDNKNELNHILSVKTKDLYDADEFKSYYLSQFKPISAEQFKEEYFGQKDEKELEVEKESVNVTSQDNQTSGSLEKETEKLIKTASLLKPITQLEHLSQELDDLAKRLGNRYFTMVLFGAFSAGKSSFANALLGENILPSSPNPTTAAINEVRKPEKGYAHGTVKIEMKSEIEVRDEINNILKFDSDHLPSIMNQLNLESLEQEQGKHLKHLQAFKEGYQWAENALNKTITTDLSEVSKYAAVEYNACFVKKITIYYSCPLTEKGIVLVDTPGANSIHSRHTEVAFEYMKHADIIIYLTYFNHAFSYTDREFLIQLGRIKDTFSSDKMFFAINASDLAETKEDELAVVDHVKNNLQTFGVRHPRLFPVSSKNELMGAQGLDPGFSDFRSSLNDYLENDLERAMVLSAENSQNHVKKVIQNMIAETNLRIEKEDEYIHAVQQREDELLKLCEDQIVIPTKRLHQEMKELLFYVKQRALIRYHDFYKETIHPAAVKTAKPDLVQSLQELYEKVAHDLQQEYRASSLRLDKWIQLRLDEKEKIILNDANEKQVSLQHSPEDKENYLTPPVPAALANIAAEGNNEWLSYFKNTKQFFEKGGSSDLRNELVKTVEKEITVWIETVEDVLREHYKTVAQNAAEHTKAHYIQQINHYFTELKKPGDLGKRIEVLESSLKQIENL</sequence>
<evidence type="ECO:0000256" key="2">
    <source>
        <dbReference type="ARBA" id="ARBA00022741"/>
    </source>
</evidence>
<dbReference type="CDD" id="cd00882">
    <property type="entry name" value="Ras_like_GTPase"/>
    <property type="match status" value="1"/>
</dbReference>
<accession>A0ABU1TYI1</accession>
<gene>
    <name evidence="8" type="ORF">J2X07_001257</name>
</gene>
<organism evidence="8 9">
    <name type="scientific">Fictibacillus barbaricus</name>
    <dbReference type="NCBI Taxonomy" id="182136"/>
    <lineage>
        <taxon>Bacteria</taxon>
        <taxon>Bacillati</taxon>
        <taxon>Bacillota</taxon>
        <taxon>Bacilli</taxon>
        <taxon>Bacillales</taxon>
        <taxon>Fictibacillaceae</taxon>
        <taxon>Fictibacillus</taxon>
    </lineage>
</organism>
<dbReference type="InterPro" id="IPR027094">
    <property type="entry name" value="Mitofusin_fam"/>
</dbReference>
<keyword evidence="3" id="KW-0378">Hydrolase</keyword>
<dbReference type="Gene3D" id="3.40.50.300">
    <property type="entry name" value="P-loop containing nucleotide triphosphate hydrolases"/>
    <property type="match status" value="2"/>
</dbReference>
<feature type="domain" description="Dynamin N-terminal" evidence="7">
    <location>
        <begin position="623"/>
        <end position="827"/>
    </location>
</feature>
<dbReference type="EMBL" id="JAVDWA010000002">
    <property type="protein sequence ID" value="MDR7072280.1"/>
    <property type="molecule type" value="Genomic_DNA"/>
</dbReference>
<dbReference type="PANTHER" id="PTHR10465:SF0">
    <property type="entry name" value="SARCALUMENIN"/>
    <property type="match status" value="1"/>
</dbReference>